<keyword evidence="2" id="KW-0813">Transport</keyword>
<accession>A4RY99</accession>
<evidence type="ECO:0000256" key="7">
    <source>
        <dbReference type="ARBA" id="ARBA00023136"/>
    </source>
</evidence>
<name>A4RY99_OSTLU</name>
<evidence type="ECO:0000256" key="8">
    <source>
        <dbReference type="ARBA" id="ARBA00046280"/>
    </source>
</evidence>
<dbReference type="OrthoDB" id="261831at2759"/>
<reference evidence="11 12" key="1">
    <citation type="journal article" date="2007" name="Proc. Natl. Acad. Sci. U.S.A.">
        <title>The tiny eukaryote Ostreococcus provides genomic insights into the paradox of plankton speciation.</title>
        <authorList>
            <person name="Palenik B."/>
            <person name="Grimwood J."/>
            <person name="Aerts A."/>
            <person name="Rouze P."/>
            <person name="Salamov A."/>
            <person name="Putnam N."/>
            <person name="Dupont C."/>
            <person name="Jorgensen R."/>
            <person name="Derelle E."/>
            <person name="Rombauts S."/>
            <person name="Zhou K."/>
            <person name="Otillar R."/>
            <person name="Merchant S.S."/>
            <person name="Podell S."/>
            <person name="Gaasterland T."/>
            <person name="Napoli C."/>
            <person name="Gendler K."/>
            <person name="Manuell A."/>
            <person name="Tai V."/>
            <person name="Vallon O."/>
            <person name="Piganeau G."/>
            <person name="Jancek S."/>
            <person name="Heijde M."/>
            <person name="Jabbari K."/>
            <person name="Bowler C."/>
            <person name="Lohr M."/>
            <person name="Robbens S."/>
            <person name="Werner G."/>
            <person name="Dubchak I."/>
            <person name="Pazour G.J."/>
            <person name="Ren Q."/>
            <person name="Paulsen I."/>
            <person name="Delwiche C."/>
            <person name="Schmutz J."/>
            <person name="Rokhsar D."/>
            <person name="Van de Peer Y."/>
            <person name="Moreau H."/>
            <person name="Grigoriev I.V."/>
        </authorList>
    </citation>
    <scope>NUCLEOTIDE SEQUENCE [LARGE SCALE GENOMIC DNA]</scope>
    <source>
        <strain evidence="11 12">CCE9901</strain>
    </source>
</reference>
<dbReference type="CDD" id="cd15853">
    <property type="entry name" value="SNARE_Bet1"/>
    <property type="match status" value="1"/>
</dbReference>
<dbReference type="HOGENOM" id="CLU_2444830_0_0_1"/>
<keyword evidence="12" id="KW-1185">Reference proteome</keyword>
<keyword evidence="5 9" id="KW-1133">Transmembrane helix</keyword>
<dbReference type="AlphaFoldDB" id="A4RY99"/>
<evidence type="ECO:0000313" key="12">
    <source>
        <dbReference type="Proteomes" id="UP000001568"/>
    </source>
</evidence>
<organism evidence="11 12">
    <name type="scientific">Ostreococcus lucimarinus (strain CCE9901)</name>
    <dbReference type="NCBI Taxonomy" id="436017"/>
    <lineage>
        <taxon>Eukaryota</taxon>
        <taxon>Viridiplantae</taxon>
        <taxon>Chlorophyta</taxon>
        <taxon>Mamiellophyceae</taxon>
        <taxon>Mamiellales</taxon>
        <taxon>Bathycoccaceae</taxon>
        <taxon>Ostreococcus</taxon>
    </lineage>
</organism>
<sequence>MERENDRDIDRVSERASALKNITIDIHDEVGAQRRMLDEQSDDFARARDALRESARAFAQVVEQARRQGYFWQVVCLVFVFVFFARWAFS</sequence>
<dbReference type="PANTHER" id="PTHR12791">
    <property type="entry name" value="GOLGI SNARE BET1-RELATED"/>
    <property type="match status" value="1"/>
</dbReference>
<dbReference type="GO" id="GO:0000139">
    <property type="term" value="C:Golgi membrane"/>
    <property type="evidence" value="ECO:0007669"/>
    <property type="project" value="UniProtKB-SubCell"/>
</dbReference>
<dbReference type="GO" id="GO:0015031">
    <property type="term" value="P:protein transport"/>
    <property type="evidence" value="ECO:0007669"/>
    <property type="project" value="UniProtKB-KW"/>
</dbReference>
<evidence type="ECO:0000313" key="11">
    <source>
        <dbReference type="EMBL" id="ABO96643.1"/>
    </source>
</evidence>
<dbReference type="RefSeq" id="XP_001418350.1">
    <property type="nucleotide sequence ID" value="XM_001418313.1"/>
</dbReference>
<proteinExistence type="predicted"/>
<keyword evidence="7 9" id="KW-0472">Membrane</keyword>
<gene>
    <name evidence="11" type="ORF">OSTLU_31951</name>
</gene>
<evidence type="ECO:0000259" key="10">
    <source>
        <dbReference type="PROSITE" id="PS50192"/>
    </source>
</evidence>
<evidence type="ECO:0000256" key="5">
    <source>
        <dbReference type="ARBA" id="ARBA00022989"/>
    </source>
</evidence>
<dbReference type="KEGG" id="olu:OSTLU_31951"/>
<dbReference type="Proteomes" id="UP000001568">
    <property type="component" value="Chromosome 6"/>
</dbReference>
<protein>
    <recommendedName>
        <fullName evidence="10">t-SNARE coiled-coil homology domain-containing protein</fullName>
    </recommendedName>
</protein>
<dbReference type="EMBL" id="CP000586">
    <property type="protein sequence ID" value="ABO96643.1"/>
    <property type="molecule type" value="Genomic_DNA"/>
</dbReference>
<dbReference type="GeneID" id="5002293"/>
<evidence type="ECO:0000256" key="6">
    <source>
        <dbReference type="ARBA" id="ARBA00023034"/>
    </source>
</evidence>
<dbReference type="Gene3D" id="1.20.5.110">
    <property type="match status" value="1"/>
</dbReference>
<feature type="transmembrane region" description="Helical" evidence="9">
    <location>
        <begin position="70"/>
        <end position="89"/>
    </location>
</feature>
<evidence type="ECO:0000256" key="4">
    <source>
        <dbReference type="ARBA" id="ARBA00022927"/>
    </source>
</evidence>
<evidence type="ECO:0000256" key="3">
    <source>
        <dbReference type="ARBA" id="ARBA00022692"/>
    </source>
</evidence>
<dbReference type="PROSITE" id="PS50192">
    <property type="entry name" value="T_SNARE"/>
    <property type="match status" value="1"/>
</dbReference>
<dbReference type="InterPro" id="IPR039899">
    <property type="entry name" value="BET1_SNARE"/>
</dbReference>
<comment type="subcellular location">
    <subcellularLocation>
        <location evidence="8">Endomembrane system</location>
        <topology evidence="8">Single-pass type IV membrane protein</topology>
    </subcellularLocation>
    <subcellularLocation>
        <location evidence="1">Golgi apparatus membrane</location>
    </subcellularLocation>
</comment>
<dbReference type="OMA" id="GYFWQVV"/>
<dbReference type="SUPFAM" id="SSF58038">
    <property type="entry name" value="SNARE fusion complex"/>
    <property type="match status" value="1"/>
</dbReference>
<dbReference type="InterPro" id="IPR000727">
    <property type="entry name" value="T_SNARE_dom"/>
</dbReference>
<keyword evidence="4" id="KW-0653">Protein transport</keyword>
<dbReference type="Gramene" id="ABO96643">
    <property type="protein sequence ID" value="ABO96643"/>
    <property type="gene ID" value="OSTLU_31951"/>
</dbReference>
<evidence type="ECO:0000256" key="9">
    <source>
        <dbReference type="SAM" id="Phobius"/>
    </source>
</evidence>
<evidence type="ECO:0000256" key="2">
    <source>
        <dbReference type="ARBA" id="ARBA00022448"/>
    </source>
</evidence>
<keyword evidence="6" id="KW-0333">Golgi apparatus</keyword>
<dbReference type="STRING" id="436017.A4RY99"/>
<feature type="domain" description="T-SNARE coiled-coil homology" evidence="10">
    <location>
        <begin position="1"/>
        <end position="61"/>
    </location>
</feature>
<evidence type="ECO:0000256" key="1">
    <source>
        <dbReference type="ARBA" id="ARBA00004394"/>
    </source>
</evidence>
<keyword evidence="3 9" id="KW-0812">Transmembrane</keyword>